<keyword evidence="1" id="KW-0255">Endonuclease</keyword>
<proteinExistence type="predicted"/>
<organism evidence="1 2">
    <name type="scientific">Cruoricaptor ignavus</name>
    <dbReference type="NCBI Taxonomy" id="1118202"/>
    <lineage>
        <taxon>Bacteria</taxon>
        <taxon>Pseudomonadati</taxon>
        <taxon>Bacteroidota</taxon>
        <taxon>Flavobacteriia</taxon>
        <taxon>Flavobacteriales</taxon>
        <taxon>Weeksellaceae</taxon>
        <taxon>Cruoricaptor</taxon>
    </lineage>
</organism>
<dbReference type="STRING" id="1118202.SAMN05443429_10445"/>
<accession>A0A1M6DP02</accession>
<sequence>MSFEIFTIPPFDKQLKALSKKYSSIKKDYDELLTELETDPLIGVAIGNQCRKLRMKISSKNKGKSGGGRVIAYVAISKNSVYLLAIYDKSEKETVSEKEISALLKFIED</sequence>
<dbReference type="OrthoDB" id="1364255at2"/>
<evidence type="ECO:0000313" key="2">
    <source>
        <dbReference type="Proteomes" id="UP000184335"/>
    </source>
</evidence>
<keyword evidence="1" id="KW-0540">Nuclease</keyword>
<keyword evidence="2" id="KW-1185">Reference proteome</keyword>
<reference evidence="1 2" key="1">
    <citation type="submission" date="2016-11" db="EMBL/GenBank/DDBJ databases">
        <authorList>
            <person name="Jaros S."/>
            <person name="Januszkiewicz K."/>
            <person name="Wedrychowicz H."/>
        </authorList>
    </citation>
    <scope>NUCLEOTIDE SEQUENCE [LARGE SCALE GENOMIC DNA]</scope>
    <source>
        <strain evidence="1 2">DSM 25479</strain>
    </source>
</reference>
<gene>
    <name evidence="1" type="ORF">SAMN05443429_10445</name>
</gene>
<dbReference type="PIRSF" id="PIRSF039032">
    <property type="entry name" value="HigB-2"/>
    <property type="match status" value="1"/>
</dbReference>
<dbReference type="Proteomes" id="UP000184335">
    <property type="component" value="Unassembled WGS sequence"/>
</dbReference>
<protein>
    <submittedName>
        <fullName evidence="1">mRNA-degrading endonuclease RelE, toxin component of the RelBE toxin-antitoxin system</fullName>
    </submittedName>
</protein>
<keyword evidence="1" id="KW-0378">Hydrolase</keyword>
<dbReference type="AlphaFoldDB" id="A0A1M6DP02"/>
<dbReference type="GO" id="GO:0004519">
    <property type="term" value="F:endonuclease activity"/>
    <property type="evidence" value="ECO:0007669"/>
    <property type="project" value="UniProtKB-KW"/>
</dbReference>
<dbReference type="EMBL" id="FQYI01000004">
    <property type="protein sequence ID" value="SHI74915.1"/>
    <property type="molecule type" value="Genomic_DNA"/>
</dbReference>
<dbReference type="InterPro" id="IPR009387">
    <property type="entry name" value="HigB-2"/>
</dbReference>
<dbReference type="RefSeq" id="WP_073179051.1">
    <property type="nucleotide sequence ID" value="NZ_CP171011.1"/>
</dbReference>
<name>A0A1M6DP02_9FLAO</name>
<evidence type="ECO:0000313" key="1">
    <source>
        <dbReference type="EMBL" id="SHI74915.1"/>
    </source>
</evidence>